<evidence type="ECO:0000256" key="1">
    <source>
        <dbReference type="ARBA" id="ARBA00008270"/>
    </source>
</evidence>
<keyword evidence="2" id="KW-0413">Isomerase</keyword>
<gene>
    <name evidence="4" type="ORF">RISK_000447</name>
</gene>
<sequence>MSNNDPLIWQVDAFTDVPFGGNPAAICLVQEYPSDEWMQHLASEMNLSETAFLVPLADPAEYQLRWFTPNVEVDLCGHATLAAAHVLWEQNRVEERVVIRFQTRSGELACSRSASGITLDFPHAPLSALDDSKLESQLKAAMGIEQAEVWRTPFDLLMVAESREAVMGLQPDFSLLTAIPTRGVIVTAAESDADFDFVSRFFAPGCGIEEDPVTGSAHCCLAPYWAPRLGTNTLVGYQASRRGGRVRCEVVDDRVRLTGKAVTVLEGRLKIEVSGR</sequence>
<dbReference type="RefSeq" id="WP_047812542.1">
    <property type="nucleotide sequence ID" value="NZ_LECT01000006.1"/>
</dbReference>
<dbReference type="NCBIfam" id="TIGR00654">
    <property type="entry name" value="PhzF_family"/>
    <property type="match status" value="1"/>
</dbReference>
<evidence type="ECO:0000256" key="2">
    <source>
        <dbReference type="ARBA" id="ARBA00023235"/>
    </source>
</evidence>
<protein>
    <submittedName>
        <fullName evidence="4">Phenazine biosynthesis protein PhzF like protein</fullName>
    </submittedName>
</protein>
<dbReference type="PANTHER" id="PTHR13774">
    <property type="entry name" value="PHENAZINE BIOSYNTHESIS PROTEIN"/>
    <property type="match status" value="1"/>
</dbReference>
<dbReference type="STRING" id="595434.RISK_000447"/>
<dbReference type="InterPro" id="IPR003719">
    <property type="entry name" value="Phenazine_PhzF-like"/>
</dbReference>
<dbReference type="PATRIC" id="fig|595434.4.peg.431"/>
<dbReference type="AlphaFoldDB" id="A0A0J1EPG6"/>
<organism evidence="4 5">
    <name type="scientific">Rhodopirellula islandica</name>
    <dbReference type="NCBI Taxonomy" id="595434"/>
    <lineage>
        <taxon>Bacteria</taxon>
        <taxon>Pseudomonadati</taxon>
        <taxon>Planctomycetota</taxon>
        <taxon>Planctomycetia</taxon>
        <taxon>Pirellulales</taxon>
        <taxon>Pirellulaceae</taxon>
        <taxon>Rhodopirellula</taxon>
    </lineage>
</organism>
<dbReference type="OrthoDB" id="9788221at2"/>
<dbReference type="SUPFAM" id="SSF54506">
    <property type="entry name" value="Diaminopimelate epimerase-like"/>
    <property type="match status" value="1"/>
</dbReference>
<name>A0A0J1EPG6_RHOIS</name>
<evidence type="ECO:0000256" key="3">
    <source>
        <dbReference type="PIRSR" id="PIRSR016184-1"/>
    </source>
</evidence>
<dbReference type="PIRSF" id="PIRSF016184">
    <property type="entry name" value="PhzC_PhzF"/>
    <property type="match status" value="1"/>
</dbReference>
<dbReference type="PANTHER" id="PTHR13774:SF17">
    <property type="entry name" value="PHENAZINE BIOSYNTHESIS-LIKE DOMAIN-CONTAINING PROTEIN"/>
    <property type="match status" value="1"/>
</dbReference>
<proteinExistence type="inferred from homology"/>
<feature type="active site" evidence="3">
    <location>
        <position position="49"/>
    </location>
</feature>
<comment type="caution">
    <text evidence="4">The sequence shown here is derived from an EMBL/GenBank/DDBJ whole genome shotgun (WGS) entry which is preliminary data.</text>
</comment>
<evidence type="ECO:0000313" key="4">
    <source>
        <dbReference type="EMBL" id="KLU07369.1"/>
    </source>
</evidence>
<dbReference type="Gene3D" id="3.10.310.10">
    <property type="entry name" value="Diaminopimelate Epimerase, Chain A, domain 1"/>
    <property type="match status" value="2"/>
</dbReference>
<accession>A0A0J1EPG6</accession>
<dbReference type="Proteomes" id="UP000036367">
    <property type="component" value="Unassembled WGS sequence"/>
</dbReference>
<dbReference type="GO" id="GO:0005737">
    <property type="term" value="C:cytoplasm"/>
    <property type="evidence" value="ECO:0007669"/>
    <property type="project" value="TreeGrafter"/>
</dbReference>
<keyword evidence="5" id="KW-1185">Reference proteome</keyword>
<comment type="similarity">
    <text evidence="1">Belongs to the PhzF family.</text>
</comment>
<dbReference type="Pfam" id="PF02567">
    <property type="entry name" value="PhzC-PhzF"/>
    <property type="match status" value="1"/>
</dbReference>
<evidence type="ECO:0000313" key="5">
    <source>
        <dbReference type="Proteomes" id="UP000036367"/>
    </source>
</evidence>
<dbReference type="EMBL" id="LECT01000006">
    <property type="protein sequence ID" value="KLU07369.1"/>
    <property type="molecule type" value="Genomic_DNA"/>
</dbReference>
<reference evidence="4" key="1">
    <citation type="submission" date="2015-05" db="EMBL/GenBank/DDBJ databases">
        <title>Permanent draft genome of Rhodopirellula islandicus K833.</title>
        <authorList>
            <person name="Kizina J."/>
            <person name="Richter M."/>
            <person name="Glockner F.O."/>
            <person name="Harder J."/>
        </authorList>
    </citation>
    <scope>NUCLEOTIDE SEQUENCE [LARGE SCALE GENOMIC DNA]</scope>
    <source>
        <strain evidence="4">K833</strain>
    </source>
</reference>
<dbReference type="GO" id="GO:0016853">
    <property type="term" value="F:isomerase activity"/>
    <property type="evidence" value="ECO:0007669"/>
    <property type="project" value="UniProtKB-KW"/>
</dbReference>